<feature type="region of interest" description="Disordered" evidence="1">
    <location>
        <begin position="186"/>
        <end position="230"/>
    </location>
</feature>
<reference evidence="2 3" key="1">
    <citation type="submission" date="2016-10" db="EMBL/GenBank/DDBJ databases">
        <authorList>
            <person name="de Groot N.N."/>
        </authorList>
    </citation>
    <scope>NUCLEOTIDE SEQUENCE [LARGE SCALE GENOMIC DNA]</scope>
    <source>
        <strain evidence="2 3">CGMCC 1.7659</strain>
    </source>
</reference>
<evidence type="ECO:0008006" key="4">
    <source>
        <dbReference type="Google" id="ProtNLM"/>
    </source>
</evidence>
<dbReference type="EMBL" id="FOVF01000017">
    <property type="protein sequence ID" value="SFN36754.1"/>
    <property type="molecule type" value="Genomic_DNA"/>
</dbReference>
<evidence type="ECO:0000313" key="2">
    <source>
        <dbReference type="EMBL" id="SFN36754.1"/>
    </source>
</evidence>
<keyword evidence="3" id="KW-1185">Reference proteome</keyword>
<dbReference type="RefSeq" id="WP_139224977.1">
    <property type="nucleotide sequence ID" value="NZ_FOVF01000017.1"/>
</dbReference>
<dbReference type="STRING" id="578942.SAMN05216289_11728"/>
<gene>
    <name evidence="2" type="ORF">SAMN05216289_11728</name>
</gene>
<dbReference type="InterPro" id="IPR011050">
    <property type="entry name" value="Pectin_lyase_fold/virulence"/>
</dbReference>
<dbReference type="Proteomes" id="UP000198575">
    <property type="component" value="Unassembled WGS sequence"/>
</dbReference>
<dbReference type="SUPFAM" id="SSF51126">
    <property type="entry name" value="Pectin lyase-like"/>
    <property type="match status" value="1"/>
</dbReference>
<dbReference type="OrthoDB" id="5956784at2"/>
<evidence type="ECO:0000256" key="1">
    <source>
        <dbReference type="SAM" id="MobiDB-lite"/>
    </source>
</evidence>
<accession>A0A1I4YFF4</accession>
<name>A0A1I4YFF4_9GAMM</name>
<organism evidence="2 3">
    <name type="scientific">Dokdonella immobilis</name>
    <dbReference type="NCBI Taxonomy" id="578942"/>
    <lineage>
        <taxon>Bacteria</taxon>
        <taxon>Pseudomonadati</taxon>
        <taxon>Pseudomonadota</taxon>
        <taxon>Gammaproteobacteria</taxon>
        <taxon>Lysobacterales</taxon>
        <taxon>Rhodanobacteraceae</taxon>
        <taxon>Dokdonella</taxon>
    </lineage>
</organism>
<dbReference type="NCBIfam" id="NF041518">
    <property type="entry name" value="choice_anch_Q"/>
    <property type="match status" value="1"/>
</dbReference>
<proteinExistence type="predicted"/>
<dbReference type="InterPro" id="IPR059226">
    <property type="entry name" value="Choice_anch_Q_dom"/>
</dbReference>
<feature type="compositionally biased region" description="Polar residues" evidence="1">
    <location>
        <begin position="207"/>
        <end position="220"/>
    </location>
</feature>
<dbReference type="AlphaFoldDB" id="A0A1I4YFF4"/>
<sequence>MDERRTNGHTGNLVSLAAAPGLLLLVTRIALAGNTLPVTTCLDDGSAGSLRSVIAIAANGDSVDLGGLDCPLIQLIAGELVVAQDNLALTGPGAAMLTIEPQSNSRVIDHSGTGILAITALTIRHGTMLSSSIAEGGCIRSAGSLTLDHAVVSSCTASGVPGAAGGGVFAAGTLDMKSSQLTNNRAIKSGSAPTPLPSASGGGASTHDFSSLDSTVSGNSAEDDSTALSRGGGIDYQGGAFIRRSTIDHNTANYGGGLAGNGGGTDLVFRSTISNNTATVAGGGLYGNAFFNVHQSTVAFNTGSATGAGGIQNNSTSSGLVDLWSSIVADNEPSTSAGADVAADDMKTFALSSDQSLVMRTEANILGSIISADPLLGPLADNGGPTRTHALLPGSPALQAGWNTATPCDQRQAFRGYYVDSDMGAYEDPGEHIFWGDFDVCL</sequence>
<protein>
    <recommendedName>
        <fullName evidence="4">Polymorphic outer membrane protein repeat-containing protein</fullName>
    </recommendedName>
</protein>
<evidence type="ECO:0000313" key="3">
    <source>
        <dbReference type="Proteomes" id="UP000198575"/>
    </source>
</evidence>